<evidence type="ECO:0000259" key="1">
    <source>
        <dbReference type="Pfam" id="PF00535"/>
    </source>
</evidence>
<sequence>MKPDITIIIPTYNVENYIEKCLKSIEKQTYQNFEAWIIDDGSPDNSKEIAKKFVKKDSRFKLKQKENGGYGSVLEYGIKHIKSKYFLICDPDDWLTKDALESLYNFTEKNTLDIAIGDKYKVYSYKKGKKYISSFPKKLHIVPNKKYTDSHQIAMFAFGEVSPHAKLYRTNITQKIKFPHKISYTDTILYVMALSEAKSVGYIDKPLAYYLMDRPGNTMTAQVKKRIEHTLEVWNSLYDQLNNVQADNDYMYFMYILLKIILSLEAQLPSKFVKNNFDTKNNNMIKLLRKKDLKILAFDDSSKINRVIFRGLMSPTWSVITMKAYIKLKRGLKK</sequence>
<evidence type="ECO:0000313" key="3">
    <source>
        <dbReference type="Proteomes" id="UP000257317"/>
    </source>
</evidence>
<dbReference type="InterPro" id="IPR029044">
    <property type="entry name" value="Nucleotide-diphossugar_trans"/>
</dbReference>
<reference evidence="3" key="1">
    <citation type="submission" date="2018-03" db="EMBL/GenBank/DDBJ databases">
        <title>New taxa in the Lactobacillus gasseri group.</title>
        <authorList>
            <person name="Tanizawa Y."/>
            <person name="Tohno M."/>
            <person name="Endo A."/>
            <person name="Arita M."/>
        </authorList>
    </citation>
    <scope>NUCLEOTIDE SEQUENCE [LARGE SCALE GENOMIC DNA]</scope>
    <source>
        <strain evidence="3">DSM 24759</strain>
    </source>
</reference>
<dbReference type="InterPro" id="IPR001173">
    <property type="entry name" value="Glyco_trans_2-like"/>
</dbReference>
<dbReference type="RefSeq" id="WP_117118324.1">
    <property type="nucleotide sequence ID" value="NZ_BFBY01000006.1"/>
</dbReference>
<feature type="domain" description="Glycosyltransferase 2-like" evidence="1">
    <location>
        <begin position="6"/>
        <end position="167"/>
    </location>
</feature>
<dbReference type="EMBL" id="BFBY01000006">
    <property type="protein sequence ID" value="GBG04989.1"/>
    <property type="molecule type" value="Genomic_DNA"/>
</dbReference>
<dbReference type="PANTHER" id="PTHR22916:SF3">
    <property type="entry name" value="UDP-GLCNAC:BETAGAL BETA-1,3-N-ACETYLGLUCOSAMINYLTRANSFERASE-LIKE PROTEIN 1"/>
    <property type="match status" value="1"/>
</dbReference>
<organism evidence="2 3">
    <name type="scientific">Lactobacillus rodentium</name>
    <dbReference type="NCBI Taxonomy" id="947835"/>
    <lineage>
        <taxon>Bacteria</taxon>
        <taxon>Bacillati</taxon>
        <taxon>Bacillota</taxon>
        <taxon>Bacilli</taxon>
        <taxon>Lactobacillales</taxon>
        <taxon>Lactobacillaceae</taxon>
        <taxon>Lactobacillus</taxon>
    </lineage>
</organism>
<dbReference type="Pfam" id="PF00535">
    <property type="entry name" value="Glycos_transf_2"/>
    <property type="match status" value="1"/>
</dbReference>
<dbReference type="SUPFAM" id="SSF53448">
    <property type="entry name" value="Nucleotide-diphospho-sugar transferases"/>
    <property type="match status" value="1"/>
</dbReference>
<dbReference type="OrthoDB" id="396512at2"/>
<name>A0A2Z6TTE8_9LACO</name>
<dbReference type="GO" id="GO:0016758">
    <property type="term" value="F:hexosyltransferase activity"/>
    <property type="evidence" value="ECO:0007669"/>
    <property type="project" value="UniProtKB-ARBA"/>
</dbReference>
<gene>
    <name evidence="2" type="ORF">LrDSM24759_09030</name>
</gene>
<dbReference type="Proteomes" id="UP000257317">
    <property type="component" value="Unassembled WGS sequence"/>
</dbReference>
<keyword evidence="3" id="KW-1185">Reference proteome</keyword>
<protein>
    <submittedName>
        <fullName evidence="2">Glycosyl transferase</fullName>
    </submittedName>
</protein>
<evidence type="ECO:0000313" key="2">
    <source>
        <dbReference type="EMBL" id="GBG04989.1"/>
    </source>
</evidence>
<keyword evidence="2" id="KW-0808">Transferase</keyword>
<comment type="caution">
    <text evidence="2">The sequence shown here is derived from an EMBL/GenBank/DDBJ whole genome shotgun (WGS) entry which is preliminary data.</text>
</comment>
<dbReference type="PANTHER" id="PTHR22916">
    <property type="entry name" value="GLYCOSYLTRANSFERASE"/>
    <property type="match status" value="1"/>
</dbReference>
<proteinExistence type="predicted"/>
<dbReference type="CDD" id="cd00761">
    <property type="entry name" value="Glyco_tranf_GTA_type"/>
    <property type="match status" value="1"/>
</dbReference>
<dbReference type="AlphaFoldDB" id="A0A2Z6TTE8"/>
<dbReference type="Gene3D" id="3.90.550.10">
    <property type="entry name" value="Spore Coat Polysaccharide Biosynthesis Protein SpsA, Chain A"/>
    <property type="match status" value="1"/>
</dbReference>
<accession>A0A2Z6TTE8</accession>